<keyword evidence="2" id="KW-1185">Reference proteome</keyword>
<organism evidence="1 2">
    <name type="scientific">Caerostris darwini</name>
    <dbReference type="NCBI Taxonomy" id="1538125"/>
    <lineage>
        <taxon>Eukaryota</taxon>
        <taxon>Metazoa</taxon>
        <taxon>Ecdysozoa</taxon>
        <taxon>Arthropoda</taxon>
        <taxon>Chelicerata</taxon>
        <taxon>Arachnida</taxon>
        <taxon>Araneae</taxon>
        <taxon>Araneomorphae</taxon>
        <taxon>Entelegynae</taxon>
        <taxon>Araneoidea</taxon>
        <taxon>Araneidae</taxon>
        <taxon>Caerostris</taxon>
    </lineage>
</organism>
<evidence type="ECO:0000313" key="1">
    <source>
        <dbReference type="EMBL" id="GIY70795.1"/>
    </source>
</evidence>
<sequence>MMANLLLYPGLFILSQKLLPRKNKILNNYLPSFGFRPEEFTAAMRSGASDTPPKPRARRGEIFYYATAVNLYLLCRSHALLRERGQKRSIFAD</sequence>
<name>A0AAV4VKG5_9ARAC</name>
<evidence type="ECO:0000313" key="2">
    <source>
        <dbReference type="Proteomes" id="UP001054837"/>
    </source>
</evidence>
<dbReference type="Proteomes" id="UP001054837">
    <property type="component" value="Unassembled WGS sequence"/>
</dbReference>
<gene>
    <name evidence="1" type="ORF">CDAR_73561</name>
</gene>
<proteinExistence type="predicted"/>
<comment type="caution">
    <text evidence="1">The sequence shown here is derived from an EMBL/GenBank/DDBJ whole genome shotgun (WGS) entry which is preliminary data.</text>
</comment>
<reference evidence="1 2" key="1">
    <citation type="submission" date="2021-06" db="EMBL/GenBank/DDBJ databases">
        <title>Caerostris darwini draft genome.</title>
        <authorList>
            <person name="Kono N."/>
            <person name="Arakawa K."/>
        </authorList>
    </citation>
    <scope>NUCLEOTIDE SEQUENCE [LARGE SCALE GENOMIC DNA]</scope>
</reference>
<dbReference type="EMBL" id="BPLQ01013231">
    <property type="protein sequence ID" value="GIY70795.1"/>
    <property type="molecule type" value="Genomic_DNA"/>
</dbReference>
<accession>A0AAV4VKG5</accession>
<dbReference type="AlphaFoldDB" id="A0AAV4VKG5"/>
<protein>
    <submittedName>
        <fullName evidence="1">Uncharacterized protein</fullName>
    </submittedName>
</protein>